<evidence type="ECO:0000259" key="8">
    <source>
        <dbReference type="Pfam" id="PF00593"/>
    </source>
</evidence>
<evidence type="ECO:0000256" key="5">
    <source>
        <dbReference type="ARBA" id="ARBA00023077"/>
    </source>
</evidence>
<evidence type="ECO:0000256" key="7">
    <source>
        <dbReference type="ARBA" id="ARBA00023237"/>
    </source>
</evidence>
<evidence type="ECO:0000256" key="2">
    <source>
        <dbReference type="ARBA" id="ARBA00022448"/>
    </source>
</evidence>
<reference evidence="10" key="1">
    <citation type="journal article" date="2020" name="MBio">
        <title>Horizontal gene transfer to a defensive symbiont with a reduced genome amongst a multipartite beetle microbiome.</title>
        <authorList>
            <person name="Waterworth S.C."/>
            <person name="Florez L.V."/>
            <person name="Rees E.R."/>
            <person name="Hertweck C."/>
            <person name="Kaltenpoth M."/>
            <person name="Kwan J.C."/>
        </authorList>
    </citation>
    <scope>NUCLEOTIDE SEQUENCE [LARGE SCALE GENOMIC DNA]</scope>
</reference>
<dbReference type="GO" id="GO:0015344">
    <property type="term" value="F:siderophore uptake transmembrane transporter activity"/>
    <property type="evidence" value="ECO:0007669"/>
    <property type="project" value="TreeGrafter"/>
</dbReference>
<dbReference type="InterPro" id="IPR000531">
    <property type="entry name" value="Beta-barrel_TonB"/>
</dbReference>
<evidence type="ECO:0000256" key="4">
    <source>
        <dbReference type="ARBA" id="ARBA00022692"/>
    </source>
</evidence>
<proteinExistence type="predicted"/>
<feature type="domain" description="TonB-dependent receptor-like beta-barrel" evidence="8">
    <location>
        <begin position="30"/>
        <end position="157"/>
    </location>
</feature>
<comment type="caution">
    <text evidence="9">The sequence shown here is derived from an EMBL/GenBank/DDBJ whole genome shotgun (WGS) entry which is preliminary data.</text>
</comment>
<dbReference type="PANTHER" id="PTHR30069:SF50">
    <property type="entry name" value="TONB-DEPENDENT RECEPTOR HI_1217-RELATED"/>
    <property type="match status" value="1"/>
</dbReference>
<protein>
    <submittedName>
        <fullName evidence="9">Putative TonB-dependent receptor</fullName>
    </submittedName>
</protein>
<organism evidence="9 10">
    <name type="scientific">Stenotrophomonas maltophilia</name>
    <name type="common">Pseudomonas maltophilia</name>
    <name type="synonym">Xanthomonas maltophilia</name>
    <dbReference type="NCBI Taxonomy" id="40324"/>
    <lineage>
        <taxon>Bacteria</taxon>
        <taxon>Pseudomonadati</taxon>
        <taxon>Pseudomonadota</taxon>
        <taxon>Gammaproteobacteria</taxon>
        <taxon>Lysobacterales</taxon>
        <taxon>Lysobacteraceae</taxon>
        <taxon>Stenotrophomonas</taxon>
        <taxon>Stenotrophomonas maltophilia group</taxon>
    </lineage>
</organism>
<accession>A0A7V8JJV4</accession>
<keyword evidence="3" id="KW-1134">Transmembrane beta strand</keyword>
<dbReference type="SUPFAM" id="SSF56935">
    <property type="entry name" value="Porins"/>
    <property type="match status" value="1"/>
</dbReference>
<keyword evidence="6" id="KW-0472">Membrane</keyword>
<dbReference type="Pfam" id="PF00593">
    <property type="entry name" value="TonB_dep_Rec_b-barrel"/>
    <property type="match status" value="1"/>
</dbReference>
<gene>
    <name evidence="9" type="ORF">GAK31_03914</name>
</gene>
<evidence type="ECO:0000313" key="10">
    <source>
        <dbReference type="Proteomes" id="UP000487117"/>
    </source>
</evidence>
<keyword evidence="7" id="KW-0998">Cell outer membrane</keyword>
<dbReference type="Proteomes" id="UP000487117">
    <property type="component" value="Unassembled WGS sequence"/>
</dbReference>
<dbReference type="InterPro" id="IPR036942">
    <property type="entry name" value="Beta-barrel_TonB_sf"/>
</dbReference>
<keyword evidence="5" id="KW-0798">TonB box</keyword>
<name>A0A7V8JJV4_STEMA</name>
<evidence type="ECO:0000256" key="1">
    <source>
        <dbReference type="ARBA" id="ARBA00004571"/>
    </source>
</evidence>
<dbReference type="Gene3D" id="2.40.170.20">
    <property type="entry name" value="TonB-dependent receptor, beta-barrel domain"/>
    <property type="match status" value="1"/>
</dbReference>
<dbReference type="AlphaFoldDB" id="A0A7V8JJV4"/>
<evidence type="ECO:0000256" key="6">
    <source>
        <dbReference type="ARBA" id="ARBA00023136"/>
    </source>
</evidence>
<keyword evidence="4" id="KW-0812">Transmembrane</keyword>
<dbReference type="EMBL" id="WNDS01000007">
    <property type="protein sequence ID" value="KAF1012834.1"/>
    <property type="molecule type" value="Genomic_DNA"/>
</dbReference>
<dbReference type="GO" id="GO:0009279">
    <property type="term" value="C:cell outer membrane"/>
    <property type="evidence" value="ECO:0007669"/>
    <property type="project" value="UniProtKB-SubCell"/>
</dbReference>
<sequence length="225" mass="25716">MHAPDTTPFVVPIDSDPQLSEWSDLLDVDDFSTITRWMNHPTVVRMHGLELEAHYATDHYHATLSWTRSKTSAPTMEFINLEDITSLPERYWTLDIGGRWFGQRLQAGVRADYSGPTEEGYDFFQPRRTASTGVLIDLYASFQPRKDTTLWVNVENLQDKAYNDNASIDSIFSPILDKGNGRGRTVSMGGHRCVLNAVPGYWQPACCWPACCWRRWPARRRCRAG</sequence>
<keyword evidence="9" id="KW-0675">Receptor</keyword>
<keyword evidence="2" id="KW-0813">Transport</keyword>
<dbReference type="GO" id="GO:0044718">
    <property type="term" value="P:siderophore transmembrane transport"/>
    <property type="evidence" value="ECO:0007669"/>
    <property type="project" value="TreeGrafter"/>
</dbReference>
<evidence type="ECO:0000256" key="3">
    <source>
        <dbReference type="ARBA" id="ARBA00022452"/>
    </source>
</evidence>
<dbReference type="InterPro" id="IPR039426">
    <property type="entry name" value="TonB-dep_rcpt-like"/>
</dbReference>
<dbReference type="PANTHER" id="PTHR30069">
    <property type="entry name" value="TONB-DEPENDENT OUTER MEMBRANE RECEPTOR"/>
    <property type="match status" value="1"/>
</dbReference>
<comment type="subcellular location">
    <subcellularLocation>
        <location evidence="1">Cell outer membrane</location>
        <topology evidence="1">Multi-pass membrane protein</topology>
    </subcellularLocation>
</comment>
<evidence type="ECO:0000313" key="9">
    <source>
        <dbReference type="EMBL" id="KAF1012834.1"/>
    </source>
</evidence>